<dbReference type="EMBL" id="JAKELL010000032">
    <property type="protein sequence ID" value="KAH8990074.1"/>
    <property type="molecule type" value="Genomic_DNA"/>
</dbReference>
<comment type="caution">
    <text evidence="3">The sequence shown here is derived from an EMBL/GenBank/DDBJ whole genome shotgun (WGS) entry which is preliminary data.</text>
</comment>
<feature type="compositionally biased region" description="Polar residues" evidence="1">
    <location>
        <begin position="16"/>
        <end position="28"/>
    </location>
</feature>
<evidence type="ECO:0000256" key="1">
    <source>
        <dbReference type="SAM" id="MobiDB-lite"/>
    </source>
</evidence>
<evidence type="ECO:0000313" key="2">
    <source>
        <dbReference type="EMBL" id="KAH8984408.1"/>
    </source>
</evidence>
<keyword evidence="4" id="KW-1185">Reference proteome</keyword>
<feature type="region of interest" description="Disordered" evidence="1">
    <location>
        <begin position="1"/>
        <end position="63"/>
    </location>
</feature>
<proteinExistence type="predicted"/>
<protein>
    <submittedName>
        <fullName evidence="3">Uncharacterized protein</fullName>
    </submittedName>
</protein>
<dbReference type="Proteomes" id="UP001201163">
    <property type="component" value="Unassembled WGS sequence"/>
</dbReference>
<evidence type="ECO:0000313" key="3">
    <source>
        <dbReference type="EMBL" id="KAH8990074.1"/>
    </source>
</evidence>
<dbReference type="AlphaFoldDB" id="A0AAD4LFS7"/>
<feature type="compositionally biased region" description="Low complexity" evidence="1">
    <location>
        <begin position="46"/>
        <end position="58"/>
    </location>
</feature>
<feature type="region of interest" description="Disordered" evidence="1">
    <location>
        <begin position="81"/>
        <end position="105"/>
    </location>
</feature>
<name>A0AAD4LFS7_9AGAM</name>
<organism evidence="3 4">
    <name type="scientific">Lactarius akahatsu</name>
    <dbReference type="NCBI Taxonomy" id="416441"/>
    <lineage>
        <taxon>Eukaryota</taxon>
        <taxon>Fungi</taxon>
        <taxon>Dikarya</taxon>
        <taxon>Basidiomycota</taxon>
        <taxon>Agaricomycotina</taxon>
        <taxon>Agaricomycetes</taxon>
        <taxon>Russulales</taxon>
        <taxon>Russulaceae</taxon>
        <taxon>Lactarius</taxon>
    </lineage>
</organism>
<dbReference type="EMBL" id="JAKELL010000076">
    <property type="protein sequence ID" value="KAH8984408.1"/>
    <property type="molecule type" value="Genomic_DNA"/>
</dbReference>
<accession>A0AAD4LFS7</accession>
<sequence length="105" mass="11044">MTAPTSTTEHAPPLSTAVQPIRTGTTSPRGVGTEENRVADTSAQGTTESPSASPTSSTGKVPWKDQVIAYAKKTRGAVLRKSTLKEHGDQILAGEASAWQPTRKE</sequence>
<evidence type="ECO:0000313" key="4">
    <source>
        <dbReference type="Proteomes" id="UP001201163"/>
    </source>
</evidence>
<reference evidence="3" key="1">
    <citation type="submission" date="2022-01" db="EMBL/GenBank/DDBJ databases">
        <title>Comparative genomics reveals a dynamic genome evolution in the ectomycorrhizal milk-cap (Lactarius) mushrooms.</title>
        <authorList>
            <consortium name="DOE Joint Genome Institute"/>
            <person name="Lebreton A."/>
            <person name="Tang N."/>
            <person name="Kuo A."/>
            <person name="LaButti K."/>
            <person name="Drula E."/>
            <person name="Barry K."/>
            <person name="Clum A."/>
            <person name="Lipzen A."/>
            <person name="Mousain D."/>
            <person name="Ng V."/>
            <person name="Wang R."/>
            <person name="Wang X."/>
            <person name="Dai Y."/>
            <person name="Henrissat B."/>
            <person name="Grigoriev I.V."/>
            <person name="Guerin-Laguette A."/>
            <person name="Yu F."/>
            <person name="Martin F.M."/>
        </authorList>
    </citation>
    <scope>NUCLEOTIDE SEQUENCE</scope>
    <source>
        <strain evidence="3">QP</strain>
    </source>
</reference>
<gene>
    <name evidence="3" type="ORF">EDB92DRAFT_1946771</name>
    <name evidence="2" type="ORF">EDB92DRAFT_1950780</name>
</gene>